<feature type="non-terminal residue" evidence="1">
    <location>
        <position position="51"/>
    </location>
</feature>
<protein>
    <submittedName>
        <fullName evidence="1">Uncharacterized protein</fullName>
    </submittedName>
</protein>
<name>C5KG66_PERM5</name>
<dbReference type="OrthoDB" id="10371623at2759"/>
<evidence type="ECO:0000313" key="1">
    <source>
        <dbReference type="EMBL" id="EER16422.1"/>
    </source>
</evidence>
<gene>
    <name evidence="1" type="ORF">Pmar_PMAR021018</name>
</gene>
<dbReference type="GeneID" id="9063497"/>
<keyword evidence="2" id="KW-1185">Reference proteome</keyword>
<accession>C5KG66</accession>
<dbReference type="EMBL" id="GG672918">
    <property type="protein sequence ID" value="EER16422.1"/>
    <property type="molecule type" value="Genomic_DNA"/>
</dbReference>
<dbReference type="AlphaFoldDB" id="C5KG66"/>
<reference evidence="1 2" key="1">
    <citation type="submission" date="2008-07" db="EMBL/GenBank/DDBJ databases">
        <authorList>
            <person name="El-Sayed N."/>
            <person name="Caler E."/>
            <person name="Inman J."/>
            <person name="Amedeo P."/>
            <person name="Hass B."/>
            <person name="Wortman J."/>
        </authorList>
    </citation>
    <scope>NUCLEOTIDE SEQUENCE [LARGE SCALE GENOMIC DNA]</scope>
    <source>
        <strain evidence="2">ATCC 50983 / TXsc</strain>
    </source>
</reference>
<organism evidence="2">
    <name type="scientific">Perkinsus marinus (strain ATCC 50983 / TXsc)</name>
    <dbReference type="NCBI Taxonomy" id="423536"/>
    <lineage>
        <taxon>Eukaryota</taxon>
        <taxon>Sar</taxon>
        <taxon>Alveolata</taxon>
        <taxon>Perkinsozoa</taxon>
        <taxon>Perkinsea</taxon>
        <taxon>Perkinsida</taxon>
        <taxon>Perkinsidae</taxon>
        <taxon>Perkinsus</taxon>
    </lineage>
</organism>
<dbReference type="InParanoid" id="C5KG66"/>
<dbReference type="RefSeq" id="XP_002784626.1">
    <property type="nucleotide sequence ID" value="XM_002784580.1"/>
</dbReference>
<proteinExistence type="predicted"/>
<dbReference type="Proteomes" id="UP000007800">
    <property type="component" value="Unassembled WGS sequence"/>
</dbReference>
<evidence type="ECO:0000313" key="2">
    <source>
        <dbReference type="Proteomes" id="UP000007800"/>
    </source>
</evidence>
<sequence>MLATLATRLAEDLHSYIDQRIQEIIKLAEQQDRLIADLARKTRQEKMESAQ</sequence>